<accession>A0AAJ3HPL3</accession>
<evidence type="ECO:0000259" key="2">
    <source>
        <dbReference type="Pfam" id="PF18413"/>
    </source>
</evidence>
<reference evidence="4 5" key="1">
    <citation type="submission" date="2016-04" db="EMBL/GenBank/DDBJ databases">
        <title>ATOL: Assembling a taxonomically balanced genome-scale reconstruction of the evolutionary history of the Enterobacteriaceae.</title>
        <authorList>
            <person name="Plunkett G.III."/>
            <person name="Neeno-Eckwall E.C."/>
            <person name="Glasner J.D."/>
            <person name="Perna N.T."/>
        </authorList>
    </citation>
    <scope>NUCLEOTIDE SEQUENCE [LARGE SCALE GENOMIC DNA]</scope>
    <source>
        <strain evidence="4 5">ATCC 700826</strain>
    </source>
</reference>
<proteinExistence type="predicted"/>
<name>A0AAJ3HPL3_PROHU</name>
<dbReference type="Pfam" id="PF18413">
    <property type="entry name" value="Neuraminidase"/>
    <property type="match status" value="1"/>
</dbReference>
<dbReference type="Proteomes" id="UP000078250">
    <property type="component" value="Unassembled WGS sequence"/>
</dbReference>
<dbReference type="EMBL" id="LXEV01000036">
    <property type="protein sequence ID" value="OAT44933.1"/>
    <property type="molecule type" value="Genomic_DNA"/>
</dbReference>
<dbReference type="Pfam" id="PF20220">
    <property type="entry name" value="ABC_toxin_N"/>
    <property type="match status" value="1"/>
</dbReference>
<comment type="caution">
    <text evidence="4">The sequence shown here is derived from an EMBL/GenBank/DDBJ whole genome shotgun (WGS) entry which is preliminary data.</text>
</comment>
<keyword evidence="1" id="KW-0843">Virulence</keyword>
<keyword evidence="5" id="KW-1185">Reference proteome</keyword>
<gene>
    <name evidence="4" type="ORF">M997_3299</name>
</gene>
<dbReference type="InterPro" id="IPR018003">
    <property type="entry name" value="Insecticidal_toxin/plasmid_vir"/>
</dbReference>
<sequence length="1308" mass="149060">MKTINTLLMKMNSNTSESISLKDLAPLSLHEIRALSEEKLSWHEAKKLYTHAQKAVKVNKLNEAHHLARNNPQVQNAVALGIQQQSARSRALGDWIPNRDNHYVDSKSVASMFSPAGYLTELYREAKALHAENSIYHLDKRRPDLAQLVLSQDNMDKEVSTLSLSNQILTTALQSKLGSGKDLFRELATNRLTGGTPYHHPYETIRQAIMLQDKNLEGLMSATDVTKILDSALLASIQADISPELYNLLTENVDTDTDALFKKNFGNVKSELLNSPRFIAEYYNIDIKDAQFVIKVFNKKETLTNKDILKLNKIIRLHKATEMPLLSVITAIQSKNTQLNIDKETLSSIFHLQMMMNTYPITVEQAIVLNGGLISKTSLDKSPSQFDQLFNNPPLNDTLLIDDDKAISFYDPLTPEQSIRVNILKRAFNVNYIELKMLWQLTYKVMSTFNCNLQDLSLLYRLHLIAKIHGLSVNELVLLIDILPAPFNGAIKSNSTSDELGNLIHTINEYIKFSKKEKWSISELFLICSKKYDSEYSSELDVLINNLKTILKNTSNDYTEQFSVVASFIASEMGVDSIEKANSILTWVDIEKENVHLKDILPLIIKDALTEQDKKNIALFFNVLKKVTLVSNKIGFNKCELEFVSFNSEIFYPKESRTLTIERIKHLTDFHHFISQCGNMAHEFLTGIKNQSLTAEKMASILNIDEETLNQALSLTPTKNLKDFQNITVLIQYLELSKMLGISPKDFKLFIELKYTENNNVSGTYDSWNKLSQIMQAGLNSDKTMQLIQLMDEKKAAVLTHYYANQSNSPSLTGRDDVYHHLLIDNQVSAEIMTTPIAQAIANLQFYINNCLSGDEKDVDKNVKGRTFFAQWNEFNKRYSTWAGISKLVYYPENYIDPTMRIGQTKMMDTLLQSISQNSVNRDTVDDAFKTYLTSFEQIANLEVLSGYHDSVTLDDGVTYFIGRNPADQMSYYWRSADHSKIKDGKMAANAWTEWTKIENGLNPYNGLIRPVIFNSRLYVAWVERIETAKNETAGKIEKEIKYSLKLSHIRYDGSWSSAVNFELSNNVFDIESINFYLSSDAVKEELILSFYQMDKGYPDKLDKTKCFVFKIEEEMNKISVPEDIAGAIYASSKDYFDVYSESDLVTKKINNKFFIKTTLSYVISKEPSKPNGNNITTSDIVSLDGSQINKAKIVEFNDNSVSCAVSAFVNCHVNNIIDRNEMVKKIFESNSVDPSDIYYFTTPLAQRANGDTFNNYNDLILIFAINTRKKEAYLFMILNQERLMIIIPKNLIIITKISFIFLEEVSF</sequence>
<evidence type="ECO:0000313" key="4">
    <source>
        <dbReference type="EMBL" id="OAT44933.1"/>
    </source>
</evidence>
<evidence type="ECO:0000259" key="3">
    <source>
        <dbReference type="Pfam" id="PF20220"/>
    </source>
</evidence>
<organism evidence="4 5">
    <name type="scientific">Proteus hauseri ATCC 700826</name>
    <dbReference type="NCBI Taxonomy" id="1354271"/>
    <lineage>
        <taxon>Bacteria</taxon>
        <taxon>Pseudomonadati</taxon>
        <taxon>Pseudomonadota</taxon>
        <taxon>Gammaproteobacteria</taxon>
        <taxon>Enterobacterales</taxon>
        <taxon>Morganellaceae</taxon>
        <taxon>Proteus</taxon>
    </lineage>
</organism>
<protein>
    <submittedName>
        <fullName evidence="4">Insecticidal toxin complex protein</fullName>
    </submittedName>
</protein>
<feature type="domain" description="ABC toxin N-terminal" evidence="3">
    <location>
        <begin position="791"/>
        <end position="910"/>
    </location>
</feature>
<evidence type="ECO:0000313" key="5">
    <source>
        <dbReference type="Proteomes" id="UP000078250"/>
    </source>
</evidence>
<evidence type="ECO:0000256" key="1">
    <source>
        <dbReference type="ARBA" id="ARBA00023026"/>
    </source>
</evidence>
<dbReference type="InterPro" id="IPR041079">
    <property type="entry name" value="Neuraminidase-like"/>
</dbReference>
<dbReference type="Pfam" id="PF03538">
    <property type="entry name" value="VRP1"/>
    <property type="match status" value="1"/>
</dbReference>
<dbReference type="InterPro" id="IPR046839">
    <property type="entry name" value="ABC_toxin_N"/>
</dbReference>
<feature type="domain" description="Neuraminidase-like" evidence="2">
    <location>
        <begin position="942"/>
        <end position="1062"/>
    </location>
</feature>